<reference evidence="3" key="1">
    <citation type="submission" date="2022-02" db="EMBL/GenBank/DDBJ databases">
        <title>Halalkalibacter sp. nov. isolated from Lonar Lake, India.</title>
        <authorList>
            <person name="Joshi A."/>
            <person name="Thite S."/>
            <person name="Lodha T."/>
        </authorList>
    </citation>
    <scope>NUCLEOTIDE SEQUENCE</scope>
    <source>
        <strain evidence="3">MEB205</strain>
    </source>
</reference>
<feature type="domain" description="YqgU-like 6-bladed beta-propeller" evidence="2">
    <location>
        <begin position="88"/>
        <end position="352"/>
    </location>
</feature>
<evidence type="ECO:0000259" key="2">
    <source>
        <dbReference type="Pfam" id="PF21101"/>
    </source>
</evidence>
<dbReference type="Pfam" id="PF21101">
    <property type="entry name" value="YqgU"/>
    <property type="match status" value="1"/>
</dbReference>
<name>A0A9X2CSC5_9BACI</name>
<dbReference type="InterPro" id="IPR048421">
    <property type="entry name" value="YqgU_beta-prop"/>
</dbReference>
<dbReference type="AlphaFoldDB" id="A0A9X2CSC5"/>
<dbReference type="EMBL" id="JAKRYL010000007">
    <property type="protein sequence ID" value="MCL7747179.1"/>
    <property type="molecule type" value="Genomic_DNA"/>
</dbReference>
<protein>
    <recommendedName>
        <fullName evidence="2">YqgU-like 6-bladed beta-propeller domain-containing protein</fullName>
    </recommendedName>
</protein>
<accession>A0A9X2CSC5</accession>
<keyword evidence="4" id="KW-1185">Reference proteome</keyword>
<organism evidence="3 4">
    <name type="scientific">Halalkalibacter alkaliphilus</name>
    <dbReference type="NCBI Taxonomy" id="2917993"/>
    <lineage>
        <taxon>Bacteria</taxon>
        <taxon>Bacillati</taxon>
        <taxon>Bacillota</taxon>
        <taxon>Bacilli</taxon>
        <taxon>Bacillales</taxon>
        <taxon>Bacillaceae</taxon>
        <taxon>Halalkalibacter</taxon>
    </lineage>
</organism>
<dbReference type="Proteomes" id="UP001139150">
    <property type="component" value="Unassembled WGS sequence"/>
</dbReference>
<evidence type="ECO:0000313" key="3">
    <source>
        <dbReference type="EMBL" id="MCL7747179.1"/>
    </source>
</evidence>
<dbReference type="RefSeq" id="WP_250096083.1">
    <property type="nucleotide sequence ID" value="NZ_JAKRYL010000007.1"/>
</dbReference>
<evidence type="ECO:0000256" key="1">
    <source>
        <dbReference type="SAM" id="SignalP"/>
    </source>
</evidence>
<sequence>MKRIAYIIGILFMVSACTQAPLESQPLPRSFEYQPIKRDISTSFFTGVEIAPIQNEHVVTEIIGWYDDDTVLYLQEQEERSSIYKHHLSTGQSSSFVEVGGWITEVRANADYSLFAISQITVENEAHLVIIDRNGEIRQTIKDYGEEYTAYWNPYKLDTFILIAFLPDWDFETYVVDVSETKVRSINLEQSYVQWISATDVGYLKWEELEPNFQAPLYEVNVNSGEVKKWQDAVIAYMSFPDGLSLSVTVESVYDLYSTYTFYEEQNAYRHIEMPILNTYSEQWWIPYYSYDDVHGIFYYLRPQYSSDFFSYTDGFELVAYDIQKDAEEKLTVLERHVPIHISPGGAFLLFGDRFETVMDLSEGASIPLLEE</sequence>
<feature type="chain" id="PRO_5040774655" description="YqgU-like 6-bladed beta-propeller domain-containing protein" evidence="1">
    <location>
        <begin position="21"/>
        <end position="372"/>
    </location>
</feature>
<evidence type="ECO:0000313" key="4">
    <source>
        <dbReference type="Proteomes" id="UP001139150"/>
    </source>
</evidence>
<proteinExistence type="predicted"/>
<keyword evidence="1" id="KW-0732">Signal</keyword>
<dbReference type="SUPFAM" id="SSF82171">
    <property type="entry name" value="DPP6 N-terminal domain-like"/>
    <property type="match status" value="1"/>
</dbReference>
<comment type="caution">
    <text evidence="3">The sequence shown here is derived from an EMBL/GenBank/DDBJ whole genome shotgun (WGS) entry which is preliminary data.</text>
</comment>
<gene>
    <name evidence="3" type="ORF">MF646_08590</name>
</gene>
<dbReference type="PROSITE" id="PS51257">
    <property type="entry name" value="PROKAR_LIPOPROTEIN"/>
    <property type="match status" value="1"/>
</dbReference>
<feature type="signal peptide" evidence="1">
    <location>
        <begin position="1"/>
        <end position="20"/>
    </location>
</feature>